<evidence type="ECO:0000313" key="4">
    <source>
        <dbReference type="EMBL" id="GAU35009.1"/>
    </source>
</evidence>
<dbReference type="PANTHER" id="PTHR12346">
    <property type="entry name" value="SIN3B-RELATED"/>
    <property type="match status" value="1"/>
</dbReference>
<dbReference type="SUPFAM" id="SSF47762">
    <property type="entry name" value="PAH2 domain"/>
    <property type="match status" value="1"/>
</dbReference>
<dbReference type="Gene3D" id="1.20.1160.11">
    <property type="entry name" value="Paired amphipathic helix"/>
    <property type="match status" value="1"/>
</dbReference>
<proteinExistence type="predicted"/>
<sequence length="88" mass="10460">MEFADDREKYDEFLTILKDSRRNLTDSRGIAARMEELLKGHTHLLITFRTFIPKEHQINLDGNDDVKAYEPEIEQLERKLSDILRSRI</sequence>
<dbReference type="GO" id="GO:0003714">
    <property type="term" value="F:transcription corepressor activity"/>
    <property type="evidence" value="ECO:0007669"/>
    <property type="project" value="InterPro"/>
</dbReference>
<dbReference type="Pfam" id="PF02671">
    <property type="entry name" value="PAH"/>
    <property type="match status" value="1"/>
</dbReference>
<evidence type="ECO:0000256" key="1">
    <source>
        <dbReference type="ARBA" id="ARBA00004123"/>
    </source>
</evidence>
<dbReference type="InterPro" id="IPR039774">
    <property type="entry name" value="Sin3-like"/>
</dbReference>
<dbReference type="EMBL" id="DF973573">
    <property type="protein sequence ID" value="GAU35009.1"/>
    <property type="molecule type" value="Genomic_DNA"/>
</dbReference>
<dbReference type="InterPro" id="IPR036600">
    <property type="entry name" value="PAH_sf"/>
</dbReference>
<gene>
    <name evidence="4" type="ORF">TSUD_103320</name>
</gene>
<keyword evidence="2 3" id="KW-0539">Nucleus</keyword>
<evidence type="ECO:0000313" key="5">
    <source>
        <dbReference type="Proteomes" id="UP000242715"/>
    </source>
</evidence>
<dbReference type="InterPro" id="IPR003822">
    <property type="entry name" value="PAH"/>
</dbReference>
<accession>A0A2Z6NU17</accession>
<reference evidence="5" key="1">
    <citation type="journal article" date="2017" name="Front. Plant Sci.">
        <title>Climate Clever Clovers: New Paradigm to Reduce the Environmental Footprint of Ruminants by Breeding Low Methanogenic Forages Utilizing Haplotype Variation.</title>
        <authorList>
            <person name="Kaur P."/>
            <person name="Appels R."/>
            <person name="Bayer P.E."/>
            <person name="Keeble-Gagnere G."/>
            <person name="Wang J."/>
            <person name="Hirakawa H."/>
            <person name="Shirasawa K."/>
            <person name="Vercoe P."/>
            <person name="Stefanova K."/>
            <person name="Durmic Z."/>
            <person name="Nichols P."/>
            <person name="Revell C."/>
            <person name="Isobe S.N."/>
            <person name="Edwards D."/>
            <person name="Erskine W."/>
        </authorList>
    </citation>
    <scope>NUCLEOTIDE SEQUENCE [LARGE SCALE GENOMIC DNA]</scope>
    <source>
        <strain evidence="5">cv. Daliak</strain>
    </source>
</reference>
<comment type="subcellular location">
    <subcellularLocation>
        <location evidence="1 3">Nucleus</location>
    </subcellularLocation>
</comment>
<organism evidence="4 5">
    <name type="scientific">Trifolium subterraneum</name>
    <name type="common">Subterranean clover</name>
    <dbReference type="NCBI Taxonomy" id="3900"/>
    <lineage>
        <taxon>Eukaryota</taxon>
        <taxon>Viridiplantae</taxon>
        <taxon>Streptophyta</taxon>
        <taxon>Embryophyta</taxon>
        <taxon>Tracheophyta</taxon>
        <taxon>Spermatophyta</taxon>
        <taxon>Magnoliopsida</taxon>
        <taxon>eudicotyledons</taxon>
        <taxon>Gunneridae</taxon>
        <taxon>Pentapetalae</taxon>
        <taxon>rosids</taxon>
        <taxon>fabids</taxon>
        <taxon>Fabales</taxon>
        <taxon>Fabaceae</taxon>
        <taxon>Papilionoideae</taxon>
        <taxon>50 kb inversion clade</taxon>
        <taxon>NPAAA clade</taxon>
        <taxon>Hologalegina</taxon>
        <taxon>IRL clade</taxon>
        <taxon>Trifolieae</taxon>
        <taxon>Trifolium</taxon>
    </lineage>
</organism>
<dbReference type="AlphaFoldDB" id="A0A2Z6NU17"/>
<evidence type="ECO:0000256" key="3">
    <source>
        <dbReference type="PROSITE-ProRule" id="PRU00810"/>
    </source>
</evidence>
<evidence type="ECO:0000256" key="2">
    <source>
        <dbReference type="ARBA" id="ARBA00023242"/>
    </source>
</evidence>
<keyword evidence="5" id="KW-1185">Reference proteome</keyword>
<name>A0A2Z6NU17_TRISU</name>
<dbReference type="GO" id="GO:0005634">
    <property type="term" value="C:nucleus"/>
    <property type="evidence" value="ECO:0007669"/>
    <property type="project" value="UniProtKB-SubCell"/>
</dbReference>
<protein>
    <submittedName>
        <fullName evidence="4">Uncharacterized protein</fullName>
    </submittedName>
</protein>
<dbReference type="PROSITE" id="PS51477">
    <property type="entry name" value="PAH"/>
    <property type="match status" value="1"/>
</dbReference>
<dbReference type="Proteomes" id="UP000242715">
    <property type="component" value="Unassembled WGS sequence"/>
</dbReference>
<dbReference type="OrthoDB" id="1420407at2759"/>